<dbReference type="EMBL" id="JANPWB010000004">
    <property type="protein sequence ID" value="KAJ1192937.1"/>
    <property type="molecule type" value="Genomic_DNA"/>
</dbReference>
<dbReference type="Proteomes" id="UP001066276">
    <property type="component" value="Chromosome 2_2"/>
</dbReference>
<dbReference type="AlphaFoldDB" id="A0AAV7UV10"/>
<name>A0AAV7UV10_PLEWA</name>
<keyword evidence="2" id="KW-1185">Reference proteome</keyword>
<proteinExistence type="predicted"/>
<accession>A0AAV7UV10</accession>
<comment type="caution">
    <text evidence="1">The sequence shown here is derived from an EMBL/GenBank/DDBJ whole genome shotgun (WGS) entry which is preliminary data.</text>
</comment>
<sequence length="112" mass="12751">MVMRPVEPRALQDHWTGPYEMKECKGEATYLVELQISRNTLRVLHVNRLKSYVERCEVSMLLATDKSMEEESEYLPDLFSAQEKDGSVESVNIKDEVAKMLAVGVIETSNNA</sequence>
<organism evidence="1 2">
    <name type="scientific">Pleurodeles waltl</name>
    <name type="common">Iberian ribbed newt</name>
    <dbReference type="NCBI Taxonomy" id="8319"/>
    <lineage>
        <taxon>Eukaryota</taxon>
        <taxon>Metazoa</taxon>
        <taxon>Chordata</taxon>
        <taxon>Craniata</taxon>
        <taxon>Vertebrata</taxon>
        <taxon>Euteleostomi</taxon>
        <taxon>Amphibia</taxon>
        <taxon>Batrachia</taxon>
        <taxon>Caudata</taxon>
        <taxon>Salamandroidea</taxon>
        <taxon>Salamandridae</taxon>
        <taxon>Pleurodelinae</taxon>
        <taxon>Pleurodeles</taxon>
    </lineage>
</organism>
<reference evidence="1" key="1">
    <citation type="journal article" date="2022" name="bioRxiv">
        <title>Sequencing and chromosome-scale assembly of the giantPleurodeles waltlgenome.</title>
        <authorList>
            <person name="Brown T."/>
            <person name="Elewa A."/>
            <person name="Iarovenko S."/>
            <person name="Subramanian E."/>
            <person name="Araus A.J."/>
            <person name="Petzold A."/>
            <person name="Susuki M."/>
            <person name="Suzuki K.-i.T."/>
            <person name="Hayashi T."/>
            <person name="Toyoda A."/>
            <person name="Oliveira C."/>
            <person name="Osipova E."/>
            <person name="Leigh N.D."/>
            <person name="Simon A."/>
            <person name="Yun M.H."/>
        </authorList>
    </citation>
    <scope>NUCLEOTIDE SEQUENCE</scope>
    <source>
        <strain evidence="1">20211129_DDA</strain>
        <tissue evidence="1">Liver</tissue>
    </source>
</reference>
<evidence type="ECO:0000313" key="2">
    <source>
        <dbReference type="Proteomes" id="UP001066276"/>
    </source>
</evidence>
<protein>
    <submittedName>
        <fullName evidence="1">Uncharacterized protein</fullName>
    </submittedName>
</protein>
<gene>
    <name evidence="1" type="ORF">NDU88_002243</name>
</gene>
<evidence type="ECO:0000313" key="1">
    <source>
        <dbReference type="EMBL" id="KAJ1192937.1"/>
    </source>
</evidence>